<name>A0A1D1UJX1_RAMVA</name>
<keyword evidence="2" id="KW-1185">Reference proteome</keyword>
<accession>A0A1D1UJX1</accession>
<protein>
    <submittedName>
        <fullName evidence="1">Uncharacterized protein</fullName>
    </submittedName>
</protein>
<evidence type="ECO:0000313" key="2">
    <source>
        <dbReference type="Proteomes" id="UP000186922"/>
    </source>
</evidence>
<sequence length="599" mass="67403">MNDEDFIKHQQLWFRPLLARAFSSAALNGAADWKNYLFHYFSGGLTPSYICGIDANASISGVLDVASVTLQFAIRHSCSIEVQKIVVQLDDLHRDLTGWVSGSSGINLENQTQYFFDYVVDFMKTYNLASGNLKLSPFDQHAWDQMIWHHWSKKQQSFIVDDTDDESSPSNFVDGQTLVSTTRGGMLEYFRSRDDQAALLNTLTYKRLTAPLSEKEDITDAMYKEKFEHLLRELEQRRPSVGRLPSRPFRSDLIALGAVPAPLSSYKDNALNNIMKHFGPKKAPKPVIFTKWGLVKHEPVKSRNDSRYAKSRARKEIARKAIAPVYVNGEKIDDFWTFAGGDSCVVPGSDTLDFDIRPAKSKQATKHKIEASREAGGKQQITEPMFQSANQAENITEQPVVPVDELVEKDAHRVMREETEQYPGSETEDDAELLDDFGDSLAVLDETNIPWNASYSSDANKKAIDSKKPRGKTPLPEIPVAVKRLEPRNSKATRLDQEIARDVRSGFNALNFLSFALLRCAAWISKSEIWQSVHALLDSGAKYEFTDGQWTLRGVPTQPKRLPRTALPLLGQCYDADGHPLFLRKVFLVQPSTSSFSSV</sequence>
<gene>
    <name evidence="1" type="primary">RvY_00698-1</name>
    <name evidence="1" type="synonym">RvY_00698.1</name>
    <name evidence="1" type="ORF">RvY_00698</name>
</gene>
<dbReference type="AlphaFoldDB" id="A0A1D1UJX1"/>
<dbReference type="Proteomes" id="UP000186922">
    <property type="component" value="Unassembled WGS sequence"/>
</dbReference>
<reference evidence="1 2" key="1">
    <citation type="journal article" date="2016" name="Nat. Commun.">
        <title>Extremotolerant tardigrade genome and improved radiotolerance of human cultured cells by tardigrade-unique protein.</title>
        <authorList>
            <person name="Hashimoto T."/>
            <person name="Horikawa D.D."/>
            <person name="Saito Y."/>
            <person name="Kuwahara H."/>
            <person name="Kozuka-Hata H."/>
            <person name="Shin-I T."/>
            <person name="Minakuchi Y."/>
            <person name="Ohishi K."/>
            <person name="Motoyama A."/>
            <person name="Aizu T."/>
            <person name="Enomoto A."/>
            <person name="Kondo K."/>
            <person name="Tanaka S."/>
            <person name="Hara Y."/>
            <person name="Koshikawa S."/>
            <person name="Sagara H."/>
            <person name="Miura T."/>
            <person name="Yokobori S."/>
            <person name="Miyagawa K."/>
            <person name="Suzuki Y."/>
            <person name="Kubo T."/>
            <person name="Oyama M."/>
            <person name="Kohara Y."/>
            <person name="Fujiyama A."/>
            <person name="Arakawa K."/>
            <person name="Katayama T."/>
            <person name="Toyoda A."/>
            <person name="Kunieda T."/>
        </authorList>
    </citation>
    <scope>NUCLEOTIDE SEQUENCE [LARGE SCALE GENOMIC DNA]</scope>
    <source>
        <strain evidence="1 2">YOKOZUNA-1</strain>
    </source>
</reference>
<comment type="caution">
    <text evidence="1">The sequence shown here is derived from an EMBL/GenBank/DDBJ whole genome shotgun (WGS) entry which is preliminary data.</text>
</comment>
<dbReference type="EMBL" id="BDGG01000001">
    <property type="protein sequence ID" value="GAU87912.1"/>
    <property type="molecule type" value="Genomic_DNA"/>
</dbReference>
<proteinExistence type="predicted"/>
<dbReference type="OrthoDB" id="10621277at2759"/>
<evidence type="ECO:0000313" key="1">
    <source>
        <dbReference type="EMBL" id="GAU87912.1"/>
    </source>
</evidence>
<organism evidence="1 2">
    <name type="scientific">Ramazzottius varieornatus</name>
    <name type="common">Water bear</name>
    <name type="synonym">Tardigrade</name>
    <dbReference type="NCBI Taxonomy" id="947166"/>
    <lineage>
        <taxon>Eukaryota</taxon>
        <taxon>Metazoa</taxon>
        <taxon>Ecdysozoa</taxon>
        <taxon>Tardigrada</taxon>
        <taxon>Eutardigrada</taxon>
        <taxon>Parachela</taxon>
        <taxon>Hypsibioidea</taxon>
        <taxon>Ramazzottiidae</taxon>
        <taxon>Ramazzottius</taxon>
    </lineage>
</organism>